<feature type="compositionally biased region" description="Basic and acidic residues" evidence="8">
    <location>
        <begin position="18"/>
        <end position="48"/>
    </location>
</feature>
<evidence type="ECO:0000256" key="7">
    <source>
        <dbReference type="ARBA" id="ARBA00024041"/>
    </source>
</evidence>
<evidence type="ECO:0000256" key="6">
    <source>
        <dbReference type="ARBA" id="ARBA00023136"/>
    </source>
</evidence>
<organism evidence="10 12">
    <name type="scientific">Plasmodiophora brassicae</name>
    <name type="common">Clubroot disease agent</name>
    <dbReference type="NCBI Taxonomy" id="37360"/>
    <lineage>
        <taxon>Eukaryota</taxon>
        <taxon>Sar</taxon>
        <taxon>Rhizaria</taxon>
        <taxon>Endomyxa</taxon>
        <taxon>Phytomyxea</taxon>
        <taxon>Plasmodiophorida</taxon>
        <taxon>Plasmodiophoridae</taxon>
        <taxon>Plasmodiophora</taxon>
    </lineage>
</organism>
<evidence type="ECO:0000313" key="10">
    <source>
        <dbReference type="EMBL" id="CEO96718.1"/>
    </source>
</evidence>
<feature type="transmembrane region" description="Helical" evidence="9">
    <location>
        <begin position="262"/>
        <end position="285"/>
    </location>
</feature>
<comment type="subcellular location">
    <subcellularLocation>
        <location evidence="1">Cell membrane</location>
        <topology evidence="1">Multi-pass membrane protein</topology>
    </subcellularLocation>
</comment>
<dbReference type="InterPro" id="IPR002293">
    <property type="entry name" value="AA/rel_permease1"/>
</dbReference>
<dbReference type="EMBL" id="CDSF01000076">
    <property type="protein sequence ID" value="CEO96718.1"/>
    <property type="molecule type" value="Genomic_DNA"/>
</dbReference>
<evidence type="ECO:0000313" key="12">
    <source>
        <dbReference type="Proteomes" id="UP000039324"/>
    </source>
</evidence>
<name>A0A0G4IN40_PLABS</name>
<keyword evidence="6 9" id="KW-0472">Membrane</keyword>
<comment type="similarity">
    <text evidence="7">Belongs to the amino acid-polyamine-organocation (APC) superfamily. Polyamine:cation symporter (PHS) (TC 2.A.3.12) family.</text>
</comment>
<evidence type="ECO:0008006" key="14">
    <source>
        <dbReference type="Google" id="ProtNLM"/>
    </source>
</evidence>
<protein>
    <recommendedName>
        <fullName evidence="14">Amino acid permease/ SLC12A domain-containing protein</fullName>
    </recommendedName>
</protein>
<dbReference type="OrthoDB" id="5982228at2759"/>
<dbReference type="EMBL" id="OVEO01000004">
    <property type="protein sequence ID" value="SPQ95380.1"/>
    <property type="molecule type" value="Genomic_DNA"/>
</dbReference>
<feature type="transmembrane region" description="Helical" evidence="9">
    <location>
        <begin position="226"/>
        <end position="242"/>
    </location>
</feature>
<feature type="transmembrane region" description="Helical" evidence="9">
    <location>
        <begin position="167"/>
        <end position="184"/>
    </location>
</feature>
<reference evidence="11 13" key="2">
    <citation type="submission" date="2018-03" db="EMBL/GenBank/DDBJ databases">
        <authorList>
            <person name="Fogelqvist J."/>
        </authorList>
    </citation>
    <scope>NUCLEOTIDE SEQUENCE [LARGE SCALE GENOMIC DNA]</scope>
</reference>
<keyword evidence="5 9" id="KW-1133">Transmembrane helix</keyword>
<dbReference type="STRING" id="37360.A0A0G4IN40"/>
<gene>
    <name evidence="10" type="ORF">PBRA_005322</name>
    <name evidence="11" type="ORF">PLBR_LOCUS2595</name>
</gene>
<dbReference type="OMA" id="GCESRKE"/>
<feature type="transmembrane region" description="Helical" evidence="9">
    <location>
        <begin position="190"/>
        <end position="214"/>
    </location>
</feature>
<reference evidence="10 12" key="1">
    <citation type="submission" date="2015-02" db="EMBL/GenBank/DDBJ databases">
        <authorList>
            <person name="Chooi Y.-H."/>
        </authorList>
    </citation>
    <scope>NUCLEOTIDE SEQUENCE [LARGE SCALE GENOMIC DNA]</scope>
    <source>
        <strain evidence="10">E3</strain>
    </source>
</reference>
<keyword evidence="12" id="KW-1185">Reference proteome</keyword>
<dbReference type="PANTHER" id="PTHR45826:SF2">
    <property type="entry name" value="AMINO ACID TRANSPORTER"/>
    <property type="match status" value="1"/>
</dbReference>
<feature type="transmembrane region" description="Helical" evidence="9">
    <location>
        <begin position="454"/>
        <end position="472"/>
    </location>
</feature>
<dbReference type="PANTHER" id="PTHR45826">
    <property type="entry name" value="POLYAMINE TRANSPORTER PUT1"/>
    <property type="match status" value="1"/>
</dbReference>
<evidence type="ECO:0000256" key="4">
    <source>
        <dbReference type="ARBA" id="ARBA00022692"/>
    </source>
</evidence>
<evidence type="ECO:0000256" key="5">
    <source>
        <dbReference type="ARBA" id="ARBA00022989"/>
    </source>
</evidence>
<dbReference type="InterPro" id="IPR044566">
    <property type="entry name" value="RMV1-like"/>
</dbReference>
<dbReference type="GO" id="GO:0015203">
    <property type="term" value="F:polyamine transmembrane transporter activity"/>
    <property type="evidence" value="ECO:0007669"/>
    <property type="project" value="UniProtKB-ARBA"/>
</dbReference>
<proteinExistence type="inferred from homology"/>
<dbReference type="Proteomes" id="UP000039324">
    <property type="component" value="Unassembled WGS sequence"/>
</dbReference>
<evidence type="ECO:0000313" key="13">
    <source>
        <dbReference type="Proteomes" id="UP000290189"/>
    </source>
</evidence>
<dbReference type="PIRSF" id="PIRSF006060">
    <property type="entry name" value="AA_transporter"/>
    <property type="match status" value="1"/>
</dbReference>
<accession>A0A0G4IN40</accession>
<evidence type="ECO:0000256" key="9">
    <source>
        <dbReference type="SAM" id="Phobius"/>
    </source>
</evidence>
<evidence type="ECO:0000256" key="3">
    <source>
        <dbReference type="ARBA" id="ARBA00022475"/>
    </source>
</evidence>
<keyword evidence="11" id="KW-0496">Mitochondrion</keyword>
<feature type="transmembrane region" description="Helical" evidence="9">
    <location>
        <begin position="424"/>
        <end position="448"/>
    </location>
</feature>
<feature type="transmembrane region" description="Helical" evidence="9">
    <location>
        <begin position="80"/>
        <end position="99"/>
    </location>
</feature>
<geneLocation type="mitochondrion" evidence="11"/>
<sequence length="494" mass="53830">MSYAHAVAWLADDGGDDDDRKAPLVDDDPERGLLLESDQEKDGEPSRDVPKRVLSIGRLVFLAFFLTCGGPFGLETAVEVGGVGLVIIGLLVLPVIWSIPQSLMTAELATMMSVNGGPLVWVWRGLGELPGVINAANGLATSVIDISVYPDLIVAYLPITLSPLARYLGKVGILALVTVINILGLEVVSVVSGVLVFISMGVFVVEVPYAIAVWDASKWTSVPTPIDWALLFSILLWANTGYDSLGNFAGEVERPTRTYPRAIALTLVANSFAYIGPIVVGYTLLPDVKLWDDRGFLEAAEKTTFCIAIWMTVAASLSNVGKLNVGIATTARLMWAMGARIQDGGVSMRTLPSAFGVLSRRFGTPVRALLVQFLLASVMCRFDFAALVQFEMFLNCVCLGLEFAAFLVLRYTEPLTPRPYVVPGGLWGAWGITLSKSAILLFTVGSIIWLKPVIFAGAVLFNALVVAVYYWQRFRKRRRRKRHQRQRSLSHFGG</sequence>
<feature type="transmembrane region" description="Helical" evidence="9">
    <location>
        <begin position="56"/>
        <end position="74"/>
    </location>
</feature>
<dbReference type="Gene3D" id="1.20.1740.10">
    <property type="entry name" value="Amino acid/polyamine transporter I"/>
    <property type="match status" value="1"/>
</dbReference>
<keyword evidence="3" id="KW-1003">Cell membrane</keyword>
<dbReference type="AlphaFoldDB" id="A0A0G4IN40"/>
<evidence type="ECO:0000256" key="1">
    <source>
        <dbReference type="ARBA" id="ARBA00004651"/>
    </source>
</evidence>
<feature type="region of interest" description="Disordered" evidence="8">
    <location>
        <begin position="11"/>
        <end position="48"/>
    </location>
</feature>
<dbReference type="GO" id="GO:0005886">
    <property type="term" value="C:plasma membrane"/>
    <property type="evidence" value="ECO:0007669"/>
    <property type="project" value="UniProtKB-SubCell"/>
</dbReference>
<evidence type="ECO:0000256" key="2">
    <source>
        <dbReference type="ARBA" id="ARBA00022448"/>
    </source>
</evidence>
<evidence type="ECO:0000256" key="8">
    <source>
        <dbReference type="SAM" id="MobiDB-lite"/>
    </source>
</evidence>
<evidence type="ECO:0000313" key="11">
    <source>
        <dbReference type="EMBL" id="SPQ95380.1"/>
    </source>
</evidence>
<keyword evidence="2" id="KW-0813">Transport</keyword>
<dbReference type="Pfam" id="PF13520">
    <property type="entry name" value="AA_permease_2"/>
    <property type="match status" value="1"/>
</dbReference>
<dbReference type="Proteomes" id="UP000290189">
    <property type="component" value="Unassembled WGS sequence"/>
</dbReference>
<keyword evidence="4 9" id="KW-0812">Transmembrane</keyword>